<protein>
    <submittedName>
        <fullName evidence="2">MFS transporter</fullName>
    </submittedName>
</protein>
<reference evidence="2 3" key="1">
    <citation type="submission" date="2018-03" db="EMBL/GenBank/DDBJ databases">
        <title>Novel Streptomyces sp. from soil.</title>
        <authorList>
            <person name="Tan G.Y.A."/>
            <person name="Lee Z.Y."/>
        </authorList>
    </citation>
    <scope>NUCLEOTIDE SEQUENCE [LARGE SCALE GENOMIC DNA]</scope>
    <source>
        <strain evidence="2 3">ST5x</strain>
    </source>
</reference>
<accession>A0A2S9Q0I8</accession>
<dbReference type="GO" id="GO:0022857">
    <property type="term" value="F:transmembrane transporter activity"/>
    <property type="evidence" value="ECO:0007669"/>
    <property type="project" value="InterPro"/>
</dbReference>
<dbReference type="PANTHER" id="PTHR23542:SF1">
    <property type="entry name" value="MAJOR FACILITATOR SUPERFAMILY (MFS) PROFILE DOMAIN-CONTAINING PROTEIN"/>
    <property type="match status" value="1"/>
</dbReference>
<proteinExistence type="predicted"/>
<dbReference type="PANTHER" id="PTHR23542">
    <property type="match status" value="1"/>
</dbReference>
<dbReference type="AlphaFoldDB" id="A0A2S9Q0I8"/>
<evidence type="ECO:0000313" key="3">
    <source>
        <dbReference type="Proteomes" id="UP000239322"/>
    </source>
</evidence>
<dbReference type="EMBL" id="PVLV01000080">
    <property type="protein sequence ID" value="PRH80127.1"/>
    <property type="molecule type" value="Genomic_DNA"/>
</dbReference>
<dbReference type="InterPro" id="IPR036259">
    <property type="entry name" value="MFS_trans_sf"/>
</dbReference>
<feature type="non-terminal residue" evidence="2">
    <location>
        <position position="215"/>
    </location>
</feature>
<keyword evidence="3" id="KW-1185">Reference proteome</keyword>
<gene>
    <name evidence="2" type="ORF">C6N75_05970</name>
</gene>
<evidence type="ECO:0000256" key="1">
    <source>
        <dbReference type="SAM" id="Phobius"/>
    </source>
</evidence>
<keyword evidence="1" id="KW-0812">Transmembrane</keyword>
<dbReference type="Pfam" id="PF07690">
    <property type="entry name" value="MFS_1"/>
    <property type="match status" value="1"/>
</dbReference>
<feature type="transmembrane region" description="Helical" evidence="1">
    <location>
        <begin position="59"/>
        <end position="79"/>
    </location>
</feature>
<organism evidence="2 3">
    <name type="scientific">Streptomyces solincola</name>
    <dbReference type="NCBI Taxonomy" id="2100817"/>
    <lineage>
        <taxon>Bacteria</taxon>
        <taxon>Bacillati</taxon>
        <taxon>Actinomycetota</taxon>
        <taxon>Actinomycetes</taxon>
        <taxon>Kitasatosporales</taxon>
        <taxon>Streptomycetaceae</taxon>
        <taxon>Streptomyces</taxon>
    </lineage>
</organism>
<keyword evidence="1" id="KW-0472">Membrane</keyword>
<feature type="transmembrane region" description="Helical" evidence="1">
    <location>
        <begin position="34"/>
        <end position="53"/>
    </location>
</feature>
<keyword evidence="1" id="KW-1133">Transmembrane helix</keyword>
<dbReference type="Proteomes" id="UP000239322">
    <property type="component" value="Unassembled WGS sequence"/>
</dbReference>
<feature type="transmembrane region" description="Helical" evidence="1">
    <location>
        <begin position="187"/>
        <end position="203"/>
    </location>
</feature>
<dbReference type="OrthoDB" id="9180256at2"/>
<dbReference type="SUPFAM" id="SSF103473">
    <property type="entry name" value="MFS general substrate transporter"/>
    <property type="match status" value="1"/>
</dbReference>
<evidence type="ECO:0000313" key="2">
    <source>
        <dbReference type="EMBL" id="PRH80127.1"/>
    </source>
</evidence>
<dbReference type="InterPro" id="IPR011701">
    <property type="entry name" value="MFS"/>
</dbReference>
<dbReference type="Gene3D" id="1.20.1250.20">
    <property type="entry name" value="MFS general substrate transporter like domains"/>
    <property type="match status" value="1"/>
</dbReference>
<sequence>MPRRARRPDRSGPLTPYRRLFDAPGARAATAGSLVARLPAGMVGVSAIIMIAAGYGSYALAGAVTATGLAATALVAPFTARLVDHHGQARVAVPAMALAVLGQLALVLCVYAHAPVWTLFAAYAATATAPNMGGMARARWAHLYRADPAARHTANAFEQAADELCFMLGPVLAGLLCAGLFPQAGTLAAAALMLTGVLLFAARRTTEPPVVPRTG</sequence>
<name>A0A2S9Q0I8_9ACTN</name>
<comment type="caution">
    <text evidence="2">The sequence shown here is derived from an EMBL/GenBank/DDBJ whole genome shotgun (WGS) entry which is preliminary data.</text>
</comment>